<dbReference type="PANTHER" id="PTHR14859:SF15">
    <property type="entry name" value="ENDONUCLEASE_EXONUCLEASE_PHOSPHATASE DOMAIN-CONTAINING PROTEIN"/>
    <property type="match status" value="1"/>
</dbReference>
<dbReference type="SUPFAM" id="SSF56219">
    <property type="entry name" value="DNase I-like"/>
    <property type="match status" value="1"/>
</dbReference>
<keyword evidence="4" id="KW-1185">Reference proteome</keyword>
<dbReference type="GO" id="GO:0004527">
    <property type="term" value="F:exonuclease activity"/>
    <property type="evidence" value="ECO:0007669"/>
    <property type="project" value="UniProtKB-KW"/>
</dbReference>
<keyword evidence="3" id="KW-0540">Nuclease</keyword>
<dbReference type="Gene3D" id="3.60.10.10">
    <property type="entry name" value="Endonuclease/exonuclease/phosphatase"/>
    <property type="match status" value="1"/>
</dbReference>
<feature type="domain" description="Endonuclease/exonuclease/phosphatase" evidence="2">
    <location>
        <begin position="10"/>
        <end position="238"/>
    </location>
</feature>
<name>A0A1G5AHN4_9GAMM</name>
<dbReference type="AlphaFoldDB" id="A0A1G5AHN4"/>
<keyword evidence="3" id="KW-0255">Endonuclease</keyword>
<evidence type="ECO:0000313" key="4">
    <source>
        <dbReference type="Proteomes" id="UP000183104"/>
    </source>
</evidence>
<evidence type="ECO:0000313" key="3">
    <source>
        <dbReference type="EMBL" id="SCX77370.1"/>
    </source>
</evidence>
<proteinExistence type="predicted"/>
<keyword evidence="3" id="KW-0269">Exonuclease</keyword>
<dbReference type="EMBL" id="FMUN01000001">
    <property type="protein sequence ID" value="SCX77370.1"/>
    <property type="molecule type" value="Genomic_DNA"/>
</dbReference>
<evidence type="ECO:0000256" key="1">
    <source>
        <dbReference type="SAM" id="MobiDB-lite"/>
    </source>
</evidence>
<sequence>MSQTALRLLTYNIQVAIGSRRYRHYVSHGWKYVMPHGQSLHNLDRIAEVLAPFDIVGLQEADGGSFRTAFVDQARYLAASAAFASCQSMITRDFGRFAQHTNSLLSRLPVQAVHEHRLPGAMDGRGVLEARFNLDGRPLSVFITHLALRQRTRMRQVAYVAELVNAVGPSVVMGDFNAKPRSRELQLLCEEAGLHMSTRPAHATLPSWRPRVAVDHILASPEIVLEEYGPLPELLSDHLPVQAVARWKVTADPEAAPDTPDESEEPLSAAPPQSA</sequence>
<gene>
    <name evidence="3" type="ORF">SAMN05661077_0360</name>
</gene>
<dbReference type="InterPro" id="IPR005135">
    <property type="entry name" value="Endo/exonuclease/phosphatase"/>
</dbReference>
<keyword evidence="3" id="KW-0378">Hydrolase</keyword>
<dbReference type="PANTHER" id="PTHR14859">
    <property type="entry name" value="CALCOFLUOR WHITE HYPERSENSITIVE PROTEIN PRECURSOR"/>
    <property type="match status" value="1"/>
</dbReference>
<feature type="region of interest" description="Disordered" evidence="1">
    <location>
        <begin position="250"/>
        <end position="275"/>
    </location>
</feature>
<protein>
    <submittedName>
        <fullName evidence="3">Metal-dependent hydrolase, endonuclease/exonuclease/phosphatase family</fullName>
    </submittedName>
</protein>
<dbReference type="Pfam" id="PF03372">
    <property type="entry name" value="Exo_endo_phos"/>
    <property type="match status" value="1"/>
</dbReference>
<dbReference type="Proteomes" id="UP000183104">
    <property type="component" value="Unassembled WGS sequence"/>
</dbReference>
<organism evidence="3 4">
    <name type="scientific">Thiohalorhabdus denitrificans</name>
    <dbReference type="NCBI Taxonomy" id="381306"/>
    <lineage>
        <taxon>Bacteria</taxon>
        <taxon>Pseudomonadati</taxon>
        <taxon>Pseudomonadota</taxon>
        <taxon>Gammaproteobacteria</taxon>
        <taxon>Thiohalorhabdales</taxon>
        <taxon>Thiohalorhabdaceae</taxon>
        <taxon>Thiohalorhabdus</taxon>
    </lineage>
</organism>
<dbReference type="InterPro" id="IPR036691">
    <property type="entry name" value="Endo/exonu/phosph_ase_sf"/>
</dbReference>
<dbReference type="GO" id="GO:0016020">
    <property type="term" value="C:membrane"/>
    <property type="evidence" value="ECO:0007669"/>
    <property type="project" value="GOC"/>
</dbReference>
<dbReference type="GO" id="GO:0004519">
    <property type="term" value="F:endonuclease activity"/>
    <property type="evidence" value="ECO:0007669"/>
    <property type="project" value="UniProtKB-KW"/>
</dbReference>
<dbReference type="GO" id="GO:0006506">
    <property type="term" value="P:GPI anchor biosynthetic process"/>
    <property type="evidence" value="ECO:0007669"/>
    <property type="project" value="TreeGrafter"/>
</dbReference>
<dbReference type="InterPro" id="IPR051916">
    <property type="entry name" value="GPI-anchor_lipid_remodeler"/>
</dbReference>
<dbReference type="RefSeq" id="WP_074471183.1">
    <property type="nucleotide sequence ID" value="NZ_FMUN01000001.1"/>
</dbReference>
<reference evidence="4" key="1">
    <citation type="submission" date="2016-10" db="EMBL/GenBank/DDBJ databases">
        <authorList>
            <person name="Varghese N."/>
        </authorList>
    </citation>
    <scope>NUCLEOTIDE SEQUENCE [LARGE SCALE GENOMIC DNA]</scope>
    <source>
        <strain evidence="4">HL 19</strain>
    </source>
</reference>
<evidence type="ECO:0000259" key="2">
    <source>
        <dbReference type="Pfam" id="PF03372"/>
    </source>
</evidence>
<accession>A0A1G5AHN4</accession>
<dbReference type="OrthoDB" id="5293344at2"/>